<sequence>MKFINTILASSLLLTGLALGAPQPGPDAEPHAEPLPVPELPHATAKAPAATAVSTTPTQASNASVAAPSAAVAPPGAAAVMPATNGRAKSSLLVVRSSSRAGIPPTR</sequence>
<reference evidence="3" key="1">
    <citation type="submission" date="2021-07" db="EMBL/GenBank/DDBJ databases">
        <authorList>
            <person name="Branca A.L. A."/>
        </authorList>
    </citation>
    <scope>NUCLEOTIDE SEQUENCE</scope>
</reference>
<proteinExistence type="predicted"/>
<keyword evidence="2" id="KW-0732">Signal</keyword>
<feature type="compositionally biased region" description="Low complexity" evidence="1">
    <location>
        <begin position="41"/>
        <end position="77"/>
    </location>
</feature>
<feature type="region of interest" description="Disordered" evidence="1">
    <location>
        <begin position="19"/>
        <end position="77"/>
    </location>
</feature>
<gene>
    <name evidence="3" type="ORF">PEGY_LOCUS3303</name>
</gene>
<comment type="caution">
    <text evidence="3">The sequence shown here is derived from an EMBL/GenBank/DDBJ whole genome shotgun (WGS) entry which is preliminary data.</text>
</comment>
<name>A0A9W4KCQ9_9EURO</name>
<organism evidence="3 4">
    <name type="scientific">Penicillium egyptiacum</name>
    <dbReference type="NCBI Taxonomy" id="1303716"/>
    <lineage>
        <taxon>Eukaryota</taxon>
        <taxon>Fungi</taxon>
        <taxon>Dikarya</taxon>
        <taxon>Ascomycota</taxon>
        <taxon>Pezizomycotina</taxon>
        <taxon>Eurotiomycetes</taxon>
        <taxon>Eurotiomycetidae</taxon>
        <taxon>Eurotiales</taxon>
        <taxon>Aspergillaceae</taxon>
        <taxon>Penicillium</taxon>
    </lineage>
</organism>
<feature type="chain" id="PRO_5040808944" evidence="2">
    <location>
        <begin position="21"/>
        <end position="107"/>
    </location>
</feature>
<dbReference type="Proteomes" id="UP001154252">
    <property type="component" value="Unassembled WGS sequence"/>
</dbReference>
<feature type="compositionally biased region" description="Pro residues" evidence="1">
    <location>
        <begin position="23"/>
        <end position="39"/>
    </location>
</feature>
<protein>
    <submittedName>
        <fullName evidence="3">Uncharacterized protein</fullName>
    </submittedName>
</protein>
<evidence type="ECO:0000313" key="3">
    <source>
        <dbReference type="EMBL" id="CAG8892953.1"/>
    </source>
</evidence>
<accession>A0A9W4KCQ9</accession>
<evidence type="ECO:0000256" key="1">
    <source>
        <dbReference type="SAM" id="MobiDB-lite"/>
    </source>
</evidence>
<feature type="signal peptide" evidence="2">
    <location>
        <begin position="1"/>
        <end position="20"/>
    </location>
</feature>
<keyword evidence="4" id="KW-1185">Reference proteome</keyword>
<dbReference type="EMBL" id="CAJVRC010000846">
    <property type="protein sequence ID" value="CAG8892953.1"/>
    <property type="molecule type" value="Genomic_DNA"/>
</dbReference>
<evidence type="ECO:0000313" key="4">
    <source>
        <dbReference type="Proteomes" id="UP001154252"/>
    </source>
</evidence>
<dbReference type="AlphaFoldDB" id="A0A9W4KCQ9"/>
<evidence type="ECO:0000256" key="2">
    <source>
        <dbReference type="SAM" id="SignalP"/>
    </source>
</evidence>